<dbReference type="EMBL" id="JAWQEG010006263">
    <property type="protein sequence ID" value="KAK3855334.1"/>
    <property type="molecule type" value="Genomic_DNA"/>
</dbReference>
<protein>
    <submittedName>
        <fullName evidence="2">Uncharacterized protein</fullName>
    </submittedName>
</protein>
<sequence length="96" mass="9810">MGDARKERPRGAAGIKRGVGWLVGWWKISGSILSASRSGLEVVAPSVSEGLTGAASKRRGRLQDAAQGSDSPVSASKIWNPGALEEGGGGAPARKQ</sequence>
<organism evidence="2 3">
    <name type="scientific">Petrolisthes cinctipes</name>
    <name type="common">Flat porcelain crab</name>
    <dbReference type="NCBI Taxonomy" id="88211"/>
    <lineage>
        <taxon>Eukaryota</taxon>
        <taxon>Metazoa</taxon>
        <taxon>Ecdysozoa</taxon>
        <taxon>Arthropoda</taxon>
        <taxon>Crustacea</taxon>
        <taxon>Multicrustacea</taxon>
        <taxon>Malacostraca</taxon>
        <taxon>Eumalacostraca</taxon>
        <taxon>Eucarida</taxon>
        <taxon>Decapoda</taxon>
        <taxon>Pleocyemata</taxon>
        <taxon>Anomura</taxon>
        <taxon>Galatheoidea</taxon>
        <taxon>Porcellanidae</taxon>
        <taxon>Petrolisthes</taxon>
    </lineage>
</organism>
<name>A0AAE1BU43_PETCI</name>
<dbReference type="Proteomes" id="UP001286313">
    <property type="component" value="Unassembled WGS sequence"/>
</dbReference>
<evidence type="ECO:0000313" key="2">
    <source>
        <dbReference type="EMBL" id="KAK3855334.1"/>
    </source>
</evidence>
<feature type="compositionally biased region" description="Gly residues" evidence="1">
    <location>
        <begin position="85"/>
        <end position="96"/>
    </location>
</feature>
<proteinExistence type="predicted"/>
<evidence type="ECO:0000313" key="3">
    <source>
        <dbReference type="Proteomes" id="UP001286313"/>
    </source>
</evidence>
<reference evidence="2" key="1">
    <citation type="submission" date="2023-10" db="EMBL/GenBank/DDBJ databases">
        <title>Genome assemblies of two species of porcelain crab, Petrolisthes cinctipes and Petrolisthes manimaculis (Anomura: Porcellanidae).</title>
        <authorList>
            <person name="Angst P."/>
        </authorList>
    </citation>
    <scope>NUCLEOTIDE SEQUENCE</scope>
    <source>
        <strain evidence="2">PB745_01</strain>
        <tissue evidence="2">Gill</tissue>
    </source>
</reference>
<feature type="region of interest" description="Disordered" evidence="1">
    <location>
        <begin position="53"/>
        <end position="96"/>
    </location>
</feature>
<keyword evidence="3" id="KW-1185">Reference proteome</keyword>
<evidence type="ECO:0000256" key="1">
    <source>
        <dbReference type="SAM" id="MobiDB-lite"/>
    </source>
</evidence>
<dbReference type="AlphaFoldDB" id="A0AAE1BU43"/>
<comment type="caution">
    <text evidence="2">The sequence shown here is derived from an EMBL/GenBank/DDBJ whole genome shotgun (WGS) entry which is preliminary data.</text>
</comment>
<accession>A0AAE1BU43</accession>
<gene>
    <name evidence="2" type="ORF">Pcinc_038258</name>
</gene>